<sequence length="249" mass="26562">MEALYPEPPHLTVAVWVAGDEELAFPRACDVAREFGCVPSGVVEVAPRGRRFGMVQDLEDRSIVRLGGAEFESVVRGGDPVSRALKAGYRGKGLGTVIVEHLFGTEVETHPVAVSLSAGALGLPEGLWTLKDRKAAYKLAGWASDVLRDLTSRTGAVYGSIAIEETLPTPSALRASHSISSLPFLSTKLPAVVLDKFHTAFSRTQPVAWPHGIFFPGWTPFAKDTPAAVDRTALTAASMSLGNTLTAPW</sequence>
<evidence type="ECO:0000313" key="2">
    <source>
        <dbReference type="Proteomes" id="UP000295447"/>
    </source>
</evidence>
<organism evidence="1 2">
    <name type="scientific">Kribbella kalugense</name>
    <dbReference type="NCBI Taxonomy" id="2512221"/>
    <lineage>
        <taxon>Bacteria</taxon>
        <taxon>Bacillati</taxon>
        <taxon>Actinomycetota</taxon>
        <taxon>Actinomycetes</taxon>
        <taxon>Propionibacteriales</taxon>
        <taxon>Kribbellaceae</taxon>
        <taxon>Kribbella</taxon>
    </lineage>
</organism>
<dbReference type="Proteomes" id="UP000295447">
    <property type="component" value="Unassembled WGS sequence"/>
</dbReference>
<dbReference type="AlphaFoldDB" id="A0A4R8A3I2"/>
<name>A0A4R8A3I2_9ACTN</name>
<proteinExistence type="predicted"/>
<protein>
    <submittedName>
        <fullName evidence="1">Uncharacterized protein</fullName>
    </submittedName>
</protein>
<dbReference type="EMBL" id="SODF01000001">
    <property type="protein sequence ID" value="TDW22770.1"/>
    <property type="molecule type" value="Genomic_DNA"/>
</dbReference>
<comment type="caution">
    <text evidence="1">The sequence shown here is derived from an EMBL/GenBank/DDBJ whole genome shotgun (WGS) entry which is preliminary data.</text>
</comment>
<keyword evidence="2" id="KW-1185">Reference proteome</keyword>
<gene>
    <name evidence="1" type="ORF">EV650_1616</name>
</gene>
<accession>A0A4R8A3I2</accession>
<reference evidence="1 2" key="1">
    <citation type="submission" date="2019-03" db="EMBL/GenBank/DDBJ databases">
        <title>Genomic Encyclopedia of Type Strains, Phase III (KMG-III): the genomes of soil and plant-associated and newly described type strains.</title>
        <authorList>
            <person name="Whitman W."/>
        </authorList>
    </citation>
    <scope>NUCLEOTIDE SEQUENCE [LARGE SCALE GENOMIC DNA]</scope>
    <source>
        <strain evidence="1 2">VKM Ac-2570</strain>
    </source>
</reference>
<evidence type="ECO:0000313" key="1">
    <source>
        <dbReference type="EMBL" id="TDW22770.1"/>
    </source>
</evidence>